<dbReference type="Proteomes" id="UP000070371">
    <property type="component" value="Chromosome"/>
</dbReference>
<dbReference type="InterPro" id="IPR018076">
    <property type="entry name" value="T2SS_GspF_dom"/>
</dbReference>
<evidence type="ECO:0000256" key="2">
    <source>
        <dbReference type="ARBA" id="ARBA00022475"/>
    </source>
</evidence>
<sequence>MKQLMSHPYALYFVYTFLAVGVFFLLSGVWQLLRRSENKHEARNRRMKMIAGGATAAEILAVLKPVERGGWITRLPFVGDLPKAMRQAGMTSSPTLLILICLSISAVISAMAAMKVTLWMAIAIGVTVGFLLPIGIIRHRRAARIEAITKLLPEALDLMSRGLRVGHPLNTSIASVAEQMPDPIGSEFGLIADQVSFGDDLVDAFAEFADRIDIEDVHYLSASLGIQHGTGGDLARVLDVLSKVVKNRIAMRRRIQAISAEGRLSSYFLSAIPVFIFVSTSISNPRYYQDVYDDPLFIPMAIAVVTFTVLNAVILAKLVRFRI</sequence>
<evidence type="ECO:0000256" key="3">
    <source>
        <dbReference type="ARBA" id="ARBA00022692"/>
    </source>
</evidence>
<dbReference type="GO" id="GO:0005886">
    <property type="term" value="C:plasma membrane"/>
    <property type="evidence" value="ECO:0007669"/>
    <property type="project" value="UniProtKB-SubCell"/>
</dbReference>
<feature type="domain" description="Type II secretion system protein GspF" evidence="7">
    <location>
        <begin position="156"/>
        <end position="278"/>
    </location>
</feature>
<reference evidence="9 10" key="1">
    <citation type="submission" date="2016-02" db="EMBL/GenBank/DDBJ databases">
        <title>Complete genome sequence of Halocynthiibacter arcticus PAMC 20958t from arctic marine sediment.</title>
        <authorList>
            <person name="Lee Y.M."/>
            <person name="Baek K."/>
            <person name="Lee H.K."/>
            <person name="Shin S.C."/>
        </authorList>
    </citation>
    <scope>NUCLEOTIDE SEQUENCE [LARGE SCALE GENOMIC DNA]</scope>
    <source>
        <strain evidence="9">PAMC 20958</strain>
    </source>
</reference>
<keyword evidence="10" id="KW-1185">Reference proteome</keyword>
<name>A0A126V228_9RHOB</name>
<dbReference type="KEGG" id="hat:RC74_14835"/>
<evidence type="ECO:0000256" key="6">
    <source>
        <dbReference type="SAM" id="Phobius"/>
    </source>
</evidence>
<dbReference type="Pfam" id="PF00482">
    <property type="entry name" value="T2SSF"/>
    <property type="match status" value="1"/>
</dbReference>
<dbReference type="STRING" id="1579316.RC74_14835"/>
<evidence type="ECO:0000259" key="7">
    <source>
        <dbReference type="Pfam" id="PF00482"/>
    </source>
</evidence>
<proteinExistence type="predicted"/>
<keyword evidence="5 6" id="KW-0472">Membrane</keyword>
<dbReference type="PANTHER" id="PTHR35007:SF1">
    <property type="entry name" value="PILUS ASSEMBLY PROTEIN"/>
    <property type="match status" value="1"/>
</dbReference>
<feature type="transmembrane region" description="Helical" evidence="6">
    <location>
        <begin position="118"/>
        <end position="137"/>
    </location>
</feature>
<feature type="transmembrane region" description="Helical" evidence="6">
    <location>
        <begin position="95"/>
        <end position="112"/>
    </location>
</feature>
<feature type="transmembrane region" description="Helical" evidence="6">
    <location>
        <begin position="296"/>
        <end position="319"/>
    </location>
</feature>
<keyword evidence="4 6" id="KW-1133">Transmembrane helix</keyword>
<feature type="domain" description="Type II secretion system protein TadB-like N-terminal" evidence="8">
    <location>
        <begin position="13"/>
        <end position="128"/>
    </location>
</feature>
<organism evidence="9 10">
    <name type="scientific">Falsihalocynthiibacter arcticus</name>
    <dbReference type="NCBI Taxonomy" id="1579316"/>
    <lineage>
        <taxon>Bacteria</taxon>
        <taxon>Pseudomonadati</taxon>
        <taxon>Pseudomonadota</taxon>
        <taxon>Alphaproteobacteria</taxon>
        <taxon>Rhodobacterales</taxon>
        <taxon>Roseobacteraceae</taxon>
        <taxon>Falsihalocynthiibacter</taxon>
    </lineage>
</organism>
<dbReference type="PANTHER" id="PTHR35007">
    <property type="entry name" value="INTEGRAL MEMBRANE PROTEIN-RELATED"/>
    <property type="match status" value="1"/>
</dbReference>
<dbReference type="InterPro" id="IPR045824">
    <property type="entry name" value="T2SS_TadB-like_N"/>
</dbReference>
<dbReference type="AlphaFoldDB" id="A0A126V228"/>
<keyword evidence="3 6" id="KW-0812">Transmembrane</keyword>
<dbReference type="RefSeq" id="WP_039002045.1">
    <property type="nucleotide sequence ID" value="NZ_CP014327.1"/>
</dbReference>
<gene>
    <name evidence="9" type="ORF">RC74_14835</name>
</gene>
<dbReference type="InterPro" id="IPR042094">
    <property type="entry name" value="T2SS_GspF_sf"/>
</dbReference>
<evidence type="ECO:0000256" key="1">
    <source>
        <dbReference type="ARBA" id="ARBA00004651"/>
    </source>
</evidence>
<dbReference type="OrthoDB" id="9803381at2"/>
<evidence type="ECO:0000256" key="5">
    <source>
        <dbReference type="ARBA" id="ARBA00023136"/>
    </source>
</evidence>
<accession>A0A126V228</accession>
<dbReference type="Gene3D" id="1.20.81.30">
    <property type="entry name" value="Type II secretion system (T2SS), domain F"/>
    <property type="match status" value="1"/>
</dbReference>
<feature type="transmembrane region" description="Helical" evidence="6">
    <location>
        <begin position="264"/>
        <end position="284"/>
    </location>
</feature>
<keyword evidence="2" id="KW-1003">Cell membrane</keyword>
<comment type="subcellular location">
    <subcellularLocation>
        <location evidence="1">Cell membrane</location>
        <topology evidence="1">Multi-pass membrane protein</topology>
    </subcellularLocation>
</comment>
<evidence type="ECO:0000313" key="10">
    <source>
        <dbReference type="Proteomes" id="UP000070371"/>
    </source>
</evidence>
<evidence type="ECO:0000313" key="9">
    <source>
        <dbReference type="EMBL" id="AML52381.1"/>
    </source>
</evidence>
<dbReference type="EMBL" id="CP014327">
    <property type="protein sequence ID" value="AML52381.1"/>
    <property type="molecule type" value="Genomic_DNA"/>
</dbReference>
<dbReference type="Pfam" id="PF19360">
    <property type="entry name" value="TadB_TadC_N"/>
    <property type="match status" value="1"/>
</dbReference>
<evidence type="ECO:0000259" key="8">
    <source>
        <dbReference type="Pfam" id="PF19360"/>
    </source>
</evidence>
<protein>
    <submittedName>
        <fullName evidence="9">Uncharacterized protein</fullName>
    </submittedName>
</protein>
<feature type="transmembrane region" description="Helical" evidence="6">
    <location>
        <begin position="12"/>
        <end position="33"/>
    </location>
</feature>
<evidence type="ECO:0000256" key="4">
    <source>
        <dbReference type="ARBA" id="ARBA00022989"/>
    </source>
</evidence>